<reference evidence="1" key="1">
    <citation type="journal article" date="2020" name="Nature">
        <title>Giant virus diversity and host interactions through global metagenomics.</title>
        <authorList>
            <person name="Schulz F."/>
            <person name="Roux S."/>
            <person name="Paez-Espino D."/>
            <person name="Jungbluth S."/>
            <person name="Walsh D.A."/>
            <person name="Denef V.J."/>
            <person name="McMahon K.D."/>
            <person name="Konstantinidis K.T."/>
            <person name="Eloe-Fadrosh E.A."/>
            <person name="Kyrpides N.C."/>
            <person name="Woyke T."/>
        </authorList>
    </citation>
    <scope>NUCLEOTIDE SEQUENCE</scope>
    <source>
        <strain evidence="1">GVMAG-M-3300018416-26</strain>
    </source>
</reference>
<dbReference type="EMBL" id="MN739218">
    <property type="protein sequence ID" value="QHS94275.1"/>
    <property type="molecule type" value="Genomic_DNA"/>
</dbReference>
<dbReference type="AlphaFoldDB" id="A0A6C0BPC3"/>
<evidence type="ECO:0000313" key="1">
    <source>
        <dbReference type="EMBL" id="QHS94275.1"/>
    </source>
</evidence>
<accession>A0A6C0BPC3</accession>
<dbReference type="Gene3D" id="2.60.120.200">
    <property type="match status" value="1"/>
</dbReference>
<name>A0A6C0BPC3_9ZZZZ</name>
<dbReference type="InterPro" id="IPR013320">
    <property type="entry name" value="ConA-like_dom_sf"/>
</dbReference>
<proteinExistence type="predicted"/>
<protein>
    <recommendedName>
        <fullName evidence="2">Lectin/glucanase superfamily protein</fullName>
    </recommendedName>
</protein>
<evidence type="ECO:0008006" key="2">
    <source>
        <dbReference type="Google" id="ProtNLM"/>
    </source>
</evidence>
<organism evidence="1">
    <name type="scientific">viral metagenome</name>
    <dbReference type="NCBI Taxonomy" id="1070528"/>
    <lineage>
        <taxon>unclassified sequences</taxon>
        <taxon>metagenomes</taxon>
        <taxon>organismal metagenomes</taxon>
    </lineage>
</organism>
<dbReference type="SUPFAM" id="SSF49899">
    <property type="entry name" value="Concanavalin A-like lectins/glucanases"/>
    <property type="match status" value="1"/>
</dbReference>
<sequence length="535" mass="60082">MVTSNYDAPDFETSNVLLTVTYPDKENYFTELYDESDTLLVTSNYSAPETVSGVTTVNLVTVYHIHPSNNVSVVTTTYLGTDFFESNMINLVEEYTEQTVSAGITSVEVREYNSLLELVKTKVTTTDTINTTVTVVETYTDDTYSDSKRITTIYSGEYVVTGTIQSITDESFAVTIQDGITNVTITEKTSTNIVVKLTVISKDNNINKTTVTDTYFNAVYPDVYSLTTVYDGIGVNEDNIESTTTEIAPYVGLLDNNHIYTNYESDYTHLRGGYAVKHLYTEYTGPHIRIKRSSDSGELDVTFDTNGVLTEYYEWIGTDIANVVTWYDQSTNGNHATAFGTVTFDYTNKRVVLGPDGYFELPNGTVPYGDDPYTMILDHGESKIDSRGNINGTLVYSGKAYAYNNFQGNCIRVNNSTFYNSIWHRGNGADLTEGYYRPEQVLINVCGTRVDGYVDREIYAYVDGINGQQQSTNTNVNTAIRQSLDINNYIGVWINSDTSGKQWYWNGEIYTVLIYDKSLEYTDIDFISERLRPTS</sequence>